<keyword evidence="4" id="KW-0256">Endoplasmic reticulum</keyword>
<dbReference type="Pfam" id="PF03908">
    <property type="entry name" value="Sec20"/>
    <property type="match status" value="1"/>
</dbReference>
<reference evidence="13 14" key="1">
    <citation type="submission" date="2021-03" db="EMBL/GenBank/DDBJ databases">
        <title>Leishmania (Mundinia) martiniquensis Genome sequencing and assembly.</title>
        <authorList>
            <person name="Almutairi H."/>
            <person name="Gatherer D."/>
        </authorList>
    </citation>
    <scope>NUCLEOTIDE SEQUENCE [LARGE SCALE GENOMIC DNA]</scope>
    <source>
        <strain evidence="13">LSCM1</strain>
    </source>
</reference>
<evidence type="ECO:0000256" key="8">
    <source>
        <dbReference type="ARBA" id="ARBA00023136"/>
    </source>
</evidence>
<evidence type="ECO:0000256" key="4">
    <source>
        <dbReference type="ARBA" id="ARBA00022824"/>
    </source>
</evidence>
<name>A0A836GMH3_9TRYP</name>
<evidence type="ECO:0000313" key="14">
    <source>
        <dbReference type="Proteomes" id="UP000673552"/>
    </source>
</evidence>
<dbReference type="Proteomes" id="UP000673552">
    <property type="component" value="Chromosome 11"/>
</dbReference>
<accession>A0A836GMH3</accession>
<dbReference type="GO" id="GO:0005789">
    <property type="term" value="C:endoplasmic reticulum membrane"/>
    <property type="evidence" value="ECO:0007669"/>
    <property type="project" value="UniProtKB-SubCell"/>
</dbReference>
<keyword evidence="7" id="KW-0175">Coiled coil</keyword>
<dbReference type="RefSeq" id="XP_067180501.1">
    <property type="nucleotide sequence ID" value="XM_067323960.1"/>
</dbReference>
<evidence type="ECO:0000313" key="13">
    <source>
        <dbReference type="EMBL" id="KAG5484722.1"/>
    </source>
</evidence>
<comment type="caution">
    <text evidence="13">The sequence shown here is derived from an EMBL/GenBank/DDBJ whole genome shotgun (WGS) entry which is preliminary data.</text>
</comment>
<evidence type="ECO:0000256" key="2">
    <source>
        <dbReference type="ARBA" id="ARBA00022448"/>
    </source>
</evidence>
<evidence type="ECO:0000256" key="1">
    <source>
        <dbReference type="ARBA" id="ARBA00004163"/>
    </source>
</evidence>
<dbReference type="PANTHER" id="PTHR12825:SF0">
    <property type="entry name" value="VESICLE TRANSPORT PROTEIN SEC20"/>
    <property type="match status" value="1"/>
</dbReference>
<dbReference type="AlphaFoldDB" id="A0A836GMH3"/>
<keyword evidence="3 11" id="KW-0812">Transmembrane</keyword>
<evidence type="ECO:0000256" key="3">
    <source>
        <dbReference type="ARBA" id="ARBA00022692"/>
    </source>
</evidence>
<dbReference type="GO" id="GO:0006890">
    <property type="term" value="P:retrograde vesicle-mediated transport, Golgi to endoplasmic reticulum"/>
    <property type="evidence" value="ECO:0007669"/>
    <property type="project" value="InterPro"/>
</dbReference>
<evidence type="ECO:0000256" key="9">
    <source>
        <dbReference type="ARBA" id="ARBA00037934"/>
    </source>
</evidence>
<dbReference type="KEGG" id="lmat:92516472"/>
<feature type="region of interest" description="Disordered" evidence="10">
    <location>
        <begin position="97"/>
        <end position="120"/>
    </location>
</feature>
<feature type="region of interest" description="Disordered" evidence="10">
    <location>
        <begin position="1"/>
        <end position="22"/>
    </location>
</feature>
<dbReference type="PANTHER" id="PTHR12825">
    <property type="entry name" value="BNIP1-RELATED"/>
    <property type="match status" value="1"/>
</dbReference>
<keyword evidence="2" id="KW-0813">Transport</keyword>
<evidence type="ECO:0000256" key="11">
    <source>
        <dbReference type="SAM" id="Phobius"/>
    </source>
</evidence>
<comment type="similarity">
    <text evidence="9">Belongs to the SEC20 family.</text>
</comment>
<dbReference type="GO" id="GO:0031201">
    <property type="term" value="C:SNARE complex"/>
    <property type="evidence" value="ECO:0007669"/>
    <property type="project" value="TreeGrafter"/>
</dbReference>
<proteinExistence type="inferred from homology"/>
<feature type="domain" description="Sec20 C-terminal" evidence="12">
    <location>
        <begin position="172"/>
        <end position="255"/>
    </location>
</feature>
<evidence type="ECO:0000256" key="7">
    <source>
        <dbReference type="ARBA" id="ARBA00023054"/>
    </source>
</evidence>
<evidence type="ECO:0000256" key="10">
    <source>
        <dbReference type="SAM" id="MobiDB-lite"/>
    </source>
</evidence>
<keyword evidence="8 11" id="KW-0472">Membrane</keyword>
<keyword evidence="14" id="KW-1185">Reference proteome</keyword>
<gene>
    <name evidence="13" type="ORF">LSCM1_06542</name>
</gene>
<dbReference type="InterPro" id="IPR056173">
    <property type="entry name" value="Sec20_C"/>
</dbReference>
<dbReference type="OrthoDB" id="267919at2759"/>
<evidence type="ECO:0000256" key="5">
    <source>
        <dbReference type="ARBA" id="ARBA00022892"/>
    </source>
</evidence>
<evidence type="ECO:0000256" key="6">
    <source>
        <dbReference type="ARBA" id="ARBA00022989"/>
    </source>
</evidence>
<protein>
    <recommendedName>
        <fullName evidence="12">Sec20 C-terminal domain-containing protein</fullName>
    </recommendedName>
</protein>
<keyword evidence="6 11" id="KW-1133">Transmembrane helix</keyword>
<feature type="compositionally biased region" description="Low complexity" evidence="10">
    <location>
        <begin position="9"/>
        <end position="22"/>
    </location>
</feature>
<dbReference type="GO" id="GO:0005484">
    <property type="term" value="F:SNAP receptor activity"/>
    <property type="evidence" value="ECO:0007669"/>
    <property type="project" value="InterPro"/>
</dbReference>
<evidence type="ECO:0000259" key="12">
    <source>
        <dbReference type="Pfam" id="PF03908"/>
    </source>
</evidence>
<organism evidence="13 14">
    <name type="scientific">Leishmania martiniquensis</name>
    <dbReference type="NCBI Taxonomy" id="1580590"/>
    <lineage>
        <taxon>Eukaryota</taxon>
        <taxon>Discoba</taxon>
        <taxon>Euglenozoa</taxon>
        <taxon>Kinetoplastea</taxon>
        <taxon>Metakinetoplastina</taxon>
        <taxon>Trypanosomatida</taxon>
        <taxon>Trypanosomatidae</taxon>
        <taxon>Leishmaniinae</taxon>
        <taxon>Leishmania</taxon>
    </lineage>
</organism>
<dbReference type="EMBL" id="JAFEUZ010000011">
    <property type="protein sequence ID" value="KAG5484722.1"/>
    <property type="molecule type" value="Genomic_DNA"/>
</dbReference>
<dbReference type="GeneID" id="92516472"/>
<sequence>MQVAPTLREAAAASPSLESVSPLSPKAAEVLAALTHHADQALCGLITAHRAFVSNRTQHLHGALSIAVAHAQQVLRVLETVREQRERDRHLRQQPLRPWISPDTRPASPPVEGRAQTKEEHQLCARLEKYRIDLRRVLPRAVAEAEGADNIGEGGRTLTSGRSAASAAAALRSLLHTRSMLSVELKKMDSAVQGLAGSSESLAALQQSLQNVHSSMEMAQRMVRTLLTVQSRDDVLLRVSAVLFTVVVLYVVAQRAFRFFPATVYVIVDGA</sequence>
<feature type="transmembrane region" description="Helical" evidence="11">
    <location>
        <begin position="235"/>
        <end position="253"/>
    </location>
</feature>
<keyword evidence="5" id="KW-0931">ER-Golgi transport</keyword>
<comment type="subcellular location">
    <subcellularLocation>
        <location evidence="1">Endoplasmic reticulum membrane</location>
        <topology evidence="1">Single-pass type IV membrane protein</topology>
    </subcellularLocation>
</comment>
<dbReference type="InterPro" id="IPR005606">
    <property type="entry name" value="Sec20"/>
</dbReference>